<protein>
    <submittedName>
        <fullName evidence="1">Uncharacterized protein</fullName>
    </submittedName>
</protein>
<evidence type="ECO:0000313" key="2">
    <source>
        <dbReference type="Proteomes" id="UP000539372"/>
    </source>
</evidence>
<organism evidence="1 2">
    <name type="scientific">Pacificispira spongiicola</name>
    <dbReference type="NCBI Taxonomy" id="2729598"/>
    <lineage>
        <taxon>Bacteria</taxon>
        <taxon>Pseudomonadati</taxon>
        <taxon>Pseudomonadota</taxon>
        <taxon>Alphaproteobacteria</taxon>
        <taxon>Rhodospirillales</taxon>
        <taxon>Rhodospirillaceae</taxon>
        <taxon>Pacificispira</taxon>
    </lineage>
</organism>
<sequence length="128" mass="14790">MADLTLDVWQFVRLMVSMEDTLKSHGGGRGSAVKALYDKWEDLWVDLDAQLVDLGKHDMDAFADLMMEQEVVLEEVTKADRRVVAEQLEKVLRQIKARLLKLDDPQEVEDLSFERDELTLTIKSLKRD</sequence>
<dbReference type="Proteomes" id="UP000539372">
    <property type="component" value="Unassembled WGS sequence"/>
</dbReference>
<dbReference type="RefSeq" id="WP_169625449.1">
    <property type="nucleotide sequence ID" value="NZ_JABBNT010000003.1"/>
</dbReference>
<reference evidence="1 2" key="1">
    <citation type="submission" date="2020-04" db="EMBL/GenBank/DDBJ databases">
        <title>Rhodospirillaceae bacterium KN72 isolated from deep sea.</title>
        <authorList>
            <person name="Zhang D.-C."/>
        </authorList>
    </citation>
    <scope>NUCLEOTIDE SEQUENCE [LARGE SCALE GENOMIC DNA]</scope>
    <source>
        <strain evidence="1 2">KN72</strain>
    </source>
</reference>
<comment type="caution">
    <text evidence="1">The sequence shown here is derived from an EMBL/GenBank/DDBJ whole genome shotgun (WGS) entry which is preliminary data.</text>
</comment>
<dbReference type="AlphaFoldDB" id="A0A7Y0E0R1"/>
<name>A0A7Y0E0R1_9PROT</name>
<gene>
    <name evidence="1" type="ORF">HH303_11335</name>
</gene>
<proteinExistence type="predicted"/>
<accession>A0A7Y0E0R1</accession>
<dbReference type="EMBL" id="JABBNT010000003">
    <property type="protein sequence ID" value="NMM45074.1"/>
    <property type="molecule type" value="Genomic_DNA"/>
</dbReference>
<evidence type="ECO:0000313" key="1">
    <source>
        <dbReference type="EMBL" id="NMM45074.1"/>
    </source>
</evidence>
<keyword evidence="2" id="KW-1185">Reference proteome</keyword>